<feature type="compositionally biased region" description="Low complexity" evidence="2">
    <location>
        <begin position="1"/>
        <end position="10"/>
    </location>
</feature>
<dbReference type="InterPro" id="IPR001950">
    <property type="entry name" value="SUI1"/>
</dbReference>
<dbReference type="CDD" id="cd11610">
    <property type="entry name" value="eIF2D_N"/>
    <property type="match status" value="1"/>
</dbReference>
<dbReference type="PANTHER" id="PTHR37015:SF2">
    <property type="entry name" value="REVERSE TRANSCRIPTASE DOMAIN-CONTAINING PROTEIN"/>
    <property type="match status" value="1"/>
</dbReference>
<dbReference type="GO" id="GO:0003964">
    <property type="term" value="F:RNA-directed DNA polymerase activity"/>
    <property type="evidence" value="ECO:0007669"/>
    <property type="project" value="UniProtKB-KW"/>
</dbReference>
<dbReference type="Gene3D" id="3.30.780.10">
    <property type="entry name" value="SUI1-like domain"/>
    <property type="match status" value="1"/>
</dbReference>
<keyword evidence="5" id="KW-0548">Nucleotidyltransferase</keyword>
<feature type="region of interest" description="Disordered" evidence="2">
    <location>
        <begin position="1092"/>
        <end position="1114"/>
    </location>
</feature>
<dbReference type="Pfam" id="PF01253">
    <property type="entry name" value="SUI1"/>
    <property type="match status" value="1"/>
</dbReference>
<evidence type="ECO:0000256" key="2">
    <source>
        <dbReference type="SAM" id="MobiDB-lite"/>
    </source>
</evidence>
<dbReference type="SUPFAM" id="SSF55159">
    <property type="entry name" value="eIF1-like"/>
    <property type="match status" value="1"/>
</dbReference>
<dbReference type="OrthoDB" id="74545at2759"/>
<dbReference type="SUPFAM" id="SSF47592">
    <property type="entry name" value="SWIB/MDM2 domain"/>
    <property type="match status" value="1"/>
</dbReference>
<dbReference type="InterPro" id="IPR036885">
    <property type="entry name" value="SWIB_MDM2_dom_sf"/>
</dbReference>
<dbReference type="PROSITE" id="PS50296">
    <property type="entry name" value="SUI1"/>
    <property type="match status" value="1"/>
</dbReference>
<feature type="region of interest" description="Disordered" evidence="2">
    <location>
        <begin position="1"/>
        <end position="47"/>
    </location>
</feature>
<feature type="domain" description="SUI1" evidence="3">
    <location>
        <begin position="1411"/>
        <end position="1487"/>
    </location>
</feature>
<evidence type="ECO:0000313" key="6">
    <source>
        <dbReference type="Proteomes" id="UP001063166"/>
    </source>
</evidence>
<feature type="domain" description="DM2" evidence="4">
    <location>
        <begin position="1293"/>
        <end position="1388"/>
    </location>
</feature>
<dbReference type="Gene3D" id="3.10.400.20">
    <property type="match status" value="1"/>
</dbReference>
<keyword evidence="6" id="KW-1185">Reference proteome</keyword>
<dbReference type="Pfam" id="PF26291">
    <property type="entry name" value="SWIB_eIF2D"/>
    <property type="match status" value="1"/>
</dbReference>
<dbReference type="InterPro" id="IPR058886">
    <property type="entry name" value="SWIB_eIF2D"/>
</dbReference>
<dbReference type="InterPro" id="IPR003121">
    <property type="entry name" value="SWIB_MDM2_domain"/>
</dbReference>
<dbReference type="Proteomes" id="UP001063166">
    <property type="component" value="Unassembled WGS sequence"/>
</dbReference>
<organism evidence="5 6">
    <name type="scientific">Lyophyllum shimeji</name>
    <name type="common">Hon-shimeji</name>
    <name type="synonym">Tricholoma shimeji</name>
    <dbReference type="NCBI Taxonomy" id="47721"/>
    <lineage>
        <taxon>Eukaryota</taxon>
        <taxon>Fungi</taxon>
        <taxon>Dikarya</taxon>
        <taxon>Basidiomycota</taxon>
        <taxon>Agaricomycotina</taxon>
        <taxon>Agaricomycetes</taxon>
        <taxon>Agaricomycetidae</taxon>
        <taxon>Agaricales</taxon>
        <taxon>Tricholomatineae</taxon>
        <taxon>Lyophyllaceae</taxon>
        <taxon>Lyophyllum</taxon>
    </lineage>
</organism>
<name>A0A9P3Q0G5_LYOSH</name>
<dbReference type="GO" id="GO:0003743">
    <property type="term" value="F:translation initiation factor activity"/>
    <property type="evidence" value="ECO:0007669"/>
    <property type="project" value="InterPro"/>
</dbReference>
<evidence type="ECO:0000256" key="1">
    <source>
        <dbReference type="ARBA" id="ARBA00022490"/>
    </source>
</evidence>
<feature type="compositionally biased region" description="Basic residues" evidence="2">
    <location>
        <begin position="16"/>
        <end position="27"/>
    </location>
</feature>
<dbReference type="PANTHER" id="PTHR37015">
    <property type="entry name" value="REVERSE TRANSCRIPTASE DOMAIN-CONTAINING PROTEIN"/>
    <property type="match status" value="1"/>
</dbReference>
<reference evidence="5" key="1">
    <citation type="submission" date="2022-07" db="EMBL/GenBank/DDBJ databases">
        <title>The genome of Lyophyllum shimeji provides insight into the initial evolution of ectomycorrhizal fungal genome.</title>
        <authorList>
            <person name="Kobayashi Y."/>
            <person name="Shibata T."/>
            <person name="Hirakawa H."/>
            <person name="Shigenobu S."/>
            <person name="Nishiyama T."/>
            <person name="Yamada A."/>
            <person name="Hasebe M."/>
            <person name="Kawaguchi M."/>
        </authorList>
    </citation>
    <scope>NUCLEOTIDE SEQUENCE</scope>
    <source>
        <strain evidence="5">AT787</strain>
    </source>
</reference>
<evidence type="ECO:0000259" key="4">
    <source>
        <dbReference type="PROSITE" id="PS51925"/>
    </source>
</evidence>
<proteinExistence type="predicted"/>
<keyword evidence="5" id="KW-0695">RNA-directed DNA polymerase</keyword>
<evidence type="ECO:0000259" key="3">
    <source>
        <dbReference type="PROSITE" id="PS50296"/>
    </source>
</evidence>
<sequence length="1502" mass="166606">MATRSRPSRGGFRGRVPTRGRGFHPYRRNTTLTGASEAAPTMQRSTGTSAAFGQTLQFITSIKLQELEKQRLSYQEHAKILEEVDAANDDLISKCEILLKAVESWSGSGLVMASTNLGGKLNIHNLHLWLPQAKQDPNFSPEILRSWIDTLETHVRHSLMRFDCAKLFGSLFNEWVASGDSSTALATSKADDGESTSSSEFVKVGRQEMHDQLDRLTSIIFDEKPIDTDALESYLSELFSGDEAFKALEFLRHDIGKYGTHLKRQTILETDVQNAIRGLLASGLMDEVKRATLAEFLDNGTVITEVTSVLNMRMAGLENWSWPAEGLVIEMRRHLNGKYRAFTDPEIVDALLLQYIGISWQVKLKSAFKRLLDGKAWKTRYPEDAPAIRERNSEQLGQTTPHSIEARRRELRKSHFFLSQLTSSAAKTATYDDLLDAPAGQDENSPAAIKQKFLQIMATECKLNSALHGTHAVIRSDLEWFGPSLPHASILTILKFFGVPDDWCSFFERFLRAPLRFKQDPLSQPRIRKRGTPISYALSVVCGEAVLFVMDFAVNQRAGGLFLYRMHDDLWLWDADATKCAAGWKEMNICANLVGLKFNREKTGSAWVGSSEPPGLPAGDVRWGFLHFDQDQGRFVIDQKDVDHHIAELRRQLTSTKSVFGWVNAYNKYMAFFLRNFGGRPALCFGDVHTKDIINTISRIQRELFPDVPGGAVAHLRSVIESRFGIRDLPQGYFYLPISSGGLELRHPMIEMFALRRASEAWTPDSVDFQALMQYDESLYKLQKENWESGPPHYKGVVKAQFMSLDEYLALRETWLFQWRNCYDSMLEVILLEDVELTPAVESFLSQGNKKWDDLDWYQQWIVSLYGEEVVKRFGGLEVVDATLIPVGMLNWGSHESSQQGHQRHLAVISRMFKKPLSGIKTSAPLRSSDRRKLKQRVVAAFGISSEDGDLLVPDGIQSMKFSTHLDDPGVAYLAPNGDPLWFTIGKGSEELVPTVYTLWKRRDLLPVLSTPAAVIPILVGGADLMIPGASCPPRSLPAGNAAGVYLTVQSLSRKSDFISSTRCRPYGGSQRPDHLWELGSKQDVPAAISVDAGPKEPVSQPQEEKADVEAQPDLSTAEALSKLTIEPSDAAPSAGPSYTPQEINELLHISLLQAIASAIPASAFPIPATLFYTNYILPSRPAFPALIVPHSGLSPAAVSPCPSSAEITIKSSTHKSLTAFLKSEEKASLLTLKAPQKHDLLVTSVNAKHPSVAGHHRYATLKDVETTAAKKALRQEKAREEQAGGGEVRVTELWKPHQATVGLFEKMAGDPTHIYSLSEVKTLLNSYISANSLVNPREQAYINLDEALLNCISSKAKGKAKSKDADKEAGPIEFMRRDELTRAILDRMQSWYQVSDGKEVVQKKGEIKPVQVVMKVRQGRKVSTLISGFEPFFVVNAEAMAEDLRKVCAGATSVSPIPGKPAGSGMEVLVQGKQSAAVVEYLTGKGIPNKWIEVVDASGKK</sequence>
<keyword evidence="5" id="KW-0808">Transferase</keyword>
<dbReference type="InterPro" id="IPR036877">
    <property type="entry name" value="SUI1_dom_sf"/>
</dbReference>
<dbReference type="InterPro" id="IPR057429">
    <property type="entry name" value="WH_eIF2D"/>
</dbReference>
<dbReference type="InterPro" id="IPR041366">
    <property type="entry name" value="Pre-PUA"/>
</dbReference>
<evidence type="ECO:0000313" key="5">
    <source>
        <dbReference type="EMBL" id="GLB44597.1"/>
    </source>
</evidence>
<gene>
    <name evidence="5" type="ORF">LshimejAT787_1702240</name>
</gene>
<accession>A0A9P3Q0G5</accession>
<dbReference type="InterPro" id="IPR039759">
    <property type="entry name" value="eIF2D_SUI1"/>
</dbReference>
<dbReference type="CDD" id="cd11608">
    <property type="entry name" value="eIF2D_C"/>
    <property type="match status" value="1"/>
</dbReference>
<dbReference type="Pfam" id="PF17832">
    <property type="entry name" value="Pre-PUA"/>
    <property type="match status" value="1"/>
</dbReference>
<dbReference type="InterPro" id="IPR048247">
    <property type="entry name" value="eIF2D_N"/>
</dbReference>
<dbReference type="PROSITE" id="PS51925">
    <property type="entry name" value="SWIB_MDM2"/>
    <property type="match status" value="1"/>
</dbReference>
<keyword evidence="1" id="KW-0963">Cytoplasm</keyword>
<dbReference type="EMBL" id="BRPK01000017">
    <property type="protein sequence ID" value="GLB44597.1"/>
    <property type="molecule type" value="Genomic_DNA"/>
</dbReference>
<protein>
    <submittedName>
        <fullName evidence="5">Reverse transcriptase (RNA-dependent DNA polymerase)</fullName>
    </submittedName>
</protein>
<comment type="caution">
    <text evidence="5">The sequence shown here is derived from an EMBL/GenBank/DDBJ whole genome shotgun (WGS) entry which is preliminary data.</text>
</comment>
<dbReference type="Pfam" id="PF25304">
    <property type="entry name" value="WHD_eIF2D"/>
    <property type="match status" value="1"/>
</dbReference>